<dbReference type="HAMAP" id="MF_00213">
    <property type="entry name" value="HypA_HybF"/>
    <property type="match status" value="1"/>
</dbReference>
<comment type="similarity">
    <text evidence="1 5">Belongs to the HypA/HybF family.</text>
</comment>
<gene>
    <name evidence="5" type="primary">hypA</name>
    <name evidence="6" type="ORF">BJ970_004623</name>
</gene>
<keyword evidence="4 5" id="KW-0862">Zinc</keyword>
<dbReference type="PANTHER" id="PTHR34535:SF3">
    <property type="entry name" value="HYDROGENASE MATURATION FACTOR HYPA"/>
    <property type="match status" value="1"/>
</dbReference>
<dbReference type="InterPro" id="IPR000688">
    <property type="entry name" value="HypA/HybF"/>
</dbReference>
<dbReference type="Gene3D" id="3.30.2320.80">
    <property type="match status" value="1"/>
</dbReference>
<evidence type="ECO:0000256" key="2">
    <source>
        <dbReference type="ARBA" id="ARBA00022596"/>
    </source>
</evidence>
<reference evidence="6 7" key="1">
    <citation type="submission" date="2020-08" db="EMBL/GenBank/DDBJ databases">
        <title>Sequencing the genomes of 1000 actinobacteria strains.</title>
        <authorList>
            <person name="Klenk H.-P."/>
        </authorList>
    </citation>
    <scope>NUCLEOTIDE SEQUENCE [LARGE SCALE GENOMIC DNA]</scope>
    <source>
        <strain evidence="6 7">DSM 45584</strain>
    </source>
</reference>
<evidence type="ECO:0000313" key="7">
    <source>
        <dbReference type="Proteomes" id="UP000584374"/>
    </source>
</evidence>
<dbReference type="PROSITE" id="PS01249">
    <property type="entry name" value="HYPA"/>
    <property type="match status" value="1"/>
</dbReference>
<dbReference type="InterPro" id="IPR020538">
    <property type="entry name" value="Hydgase_Ni_incorp_HypA/HybF_CS"/>
</dbReference>
<dbReference type="Proteomes" id="UP000584374">
    <property type="component" value="Unassembled WGS sequence"/>
</dbReference>
<feature type="binding site" evidence="5">
    <location>
        <position position="86"/>
    </location>
    <ligand>
        <name>Zn(2+)</name>
        <dbReference type="ChEBI" id="CHEBI:29105"/>
    </ligand>
</feature>
<keyword evidence="3 5" id="KW-0479">Metal-binding</keyword>
<dbReference type="GO" id="GO:0016151">
    <property type="term" value="F:nickel cation binding"/>
    <property type="evidence" value="ECO:0007669"/>
    <property type="project" value="UniProtKB-UniRule"/>
</dbReference>
<feature type="binding site" evidence="5">
    <location>
        <position position="88"/>
    </location>
    <ligand>
        <name>Zn(2+)</name>
        <dbReference type="ChEBI" id="CHEBI:29105"/>
    </ligand>
</feature>
<name>A0A840QES2_9PSEU</name>
<evidence type="ECO:0000256" key="4">
    <source>
        <dbReference type="ARBA" id="ARBA00022833"/>
    </source>
</evidence>
<comment type="caution">
    <text evidence="6">The sequence shown here is derived from an EMBL/GenBank/DDBJ whole genome shotgun (WGS) entry which is preliminary data.</text>
</comment>
<sequence>MHELAITQGVVEAISHRIGEGRVVAVRLQIGKSSGVVADSVRFCFGPVTEGTILEGARLDIDEPVGQCCCRTCGEVFEPDPRFALCACGSADVEVRSGQELRILSVEVV</sequence>
<dbReference type="PANTHER" id="PTHR34535">
    <property type="entry name" value="HYDROGENASE MATURATION FACTOR HYPA"/>
    <property type="match status" value="1"/>
</dbReference>
<dbReference type="GO" id="GO:0051604">
    <property type="term" value="P:protein maturation"/>
    <property type="evidence" value="ECO:0007669"/>
    <property type="project" value="InterPro"/>
</dbReference>
<dbReference type="PIRSF" id="PIRSF004761">
    <property type="entry name" value="Hydrgn_mat_HypA"/>
    <property type="match status" value="1"/>
</dbReference>
<dbReference type="EMBL" id="JACHIW010000001">
    <property type="protein sequence ID" value="MBB5157089.1"/>
    <property type="molecule type" value="Genomic_DNA"/>
</dbReference>
<accession>A0A840QES2</accession>
<dbReference type="RefSeq" id="WP_184728115.1">
    <property type="nucleotide sequence ID" value="NZ_JACHIW010000001.1"/>
</dbReference>
<feature type="binding site" evidence="5">
    <location>
        <position position="73"/>
    </location>
    <ligand>
        <name>Zn(2+)</name>
        <dbReference type="ChEBI" id="CHEBI:29105"/>
    </ligand>
</feature>
<keyword evidence="2 5" id="KW-0533">Nickel</keyword>
<evidence type="ECO:0000256" key="5">
    <source>
        <dbReference type="HAMAP-Rule" id="MF_00213"/>
    </source>
</evidence>
<dbReference type="AlphaFoldDB" id="A0A840QES2"/>
<evidence type="ECO:0000256" key="1">
    <source>
        <dbReference type="ARBA" id="ARBA00010748"/>
    </source>
</evidence>
<evidence type="ECO:0000313" key="6">
    <source>
        <dbReference type="EMBL" id="MBB5157089.1"/>
    </source>
</evidence>
<protein>
    <recommendedName>
        <fullName evidence="5">Hydrogenase maturation factor HypA</fullName>
    </recommendedName>
</protein>
<feature type="binding site" evidence="5">
    <location>
        <position position="70"/>
    </location>
    <ligand>
        <name>Zn(2+)</name>
        <dbReference type="ChEBI" id="CHEBI:29105"/>
    </ligand>
</feature>
<dbReference type="GO" id="GO:0008270">
    <property type="term" value="F:zinc ion binding"/>
    <property type="evidence" value="ECO:0007669"/>
    <property type="project" value="UniProtKB-UniRule"/>
</dbReference>
<comment type="function">
    <text evidence="5">Involved in the maturation of [NiFe] hydrogenases. Required for nickel insertion into the metal center of the hydrogenase.</text>
</comment>
<organism evidence="6 7">
    <name type="scientific">Saccharopolyspora phatthalungensis</name>
    <dbReference type="NCBI Taxonomy" id="664693"/>
    <lineage>
        <taxon>Bacteria</taxon>
        <taxon>Bacillati</taxon>
        <taxon>Actinomycetota</taxon>
        <taxon>Actinomycetes</taxon>
        <taxon>Pseudonocardiales</taxon>
        <taxon>Pseudonocardiaceae</taxon>
        <taxon>Saccharopolyspora</taxon>
    </lineage>
</organism>
<dbReference type="Pfam" id="PF01155">
    <property type="entry name" value="HypA"/>
    <property type="match status" value="1"/>
</dbReference>
<feature type="binding site" evidence="5">
    <location>
        <position position="2"/>
    </location>
    <ligand>
        <name>Ni(2+)</name>
        <dbReference type="ChEBI" id="CHEBI:49786"/>
    </ligand>
</feature>
<proteinExistence type="inferred from homology"/>
<keyword evidence="7" id="KW-1185">Reference proteome</keyword>
<evidence type="ECO:0000256" key="3">
    <source>
        <dbReference type="ARBA" id="ARBA00022723"/>
    </source>
</evidence>